<accession>E1SLJ2</accession>
<dbReference type="AlphaFoldDB" id="E1SLJ2"/>
<sequence length="204" mass="22139">MFRCLFLLLLIALPCHAIERKAFPAEAPGSKGTVIVLADAGAVVDSGHWQRTLLRTLPRHGWRALSVAQYDGLSSLPEALQSEPEPHYWVVSGATAGEAVNAMATQQLPLPAGLVVLGPFRQTPAENDALPAQLAELGIAVLDMSGPGDHPLAQATTEARQQANRRTANPHYRAMDWALDWDQSADTLAQRIRGWLKQQKTSPQ</sequence>
<dbReference type="Pfam" id="PF12048">
    <property type="entry name" value="DUF3530"/>
    <property type="match status" value="1"/>
</dbReference>
<dbReference type="KEGG" id="fbl:Fbal_3345"/>
<dbReference type="SUPFAM" id="SSF53474">
    <property type="entry name" value="alpha/beta-Hydrolases"/>
    <property type="match status" value="1"/>
</dbReference>
<dbReference type="InterPro" id="IPR029058">
    <property type="entry name" value="AB_hydrolase_fold"/>
</dbReference>
<gene>
    <name evidence="2" type="ordered locus">Fbal_3345</name>
</gene>
<evidence type="ECO:0000313" key="3">
    <source>
        <dbReference type="Proteomes" id="UP000006683"/>
    </source>
</evidence>
<keyword evidence="3" id="KW-1185">Reference proteome</keyword>
<feature type="signal peptide" evidence="1">
    <location>
        <begin position="1"/>
        <end position="17"/>
    </location>
</feature>
<evidence type="ECO:0000313" key="2">
    <source>
        <dbReference type="EMBL" id="ADN77543.1"/>
    </source>
</evidence>
<dbReference type="RefSeq" id="WP_013346849.1">
    <property type="nucleotide sequence ID" value="NC_014541.1"/>
</dbReference>
<dbReference type="ESTHER" id="ferbd-e1slj2">
    <property type="family name" value="Duf_3530"/>
</dbReference>
<name>E1SLJ2_FERBD</name>
<dbReference type="STRING" id="550540.Fbal_3345"/>
<dbReference type="Proteomes" id="UP000006683">
    <property type="component" value="Chromosome"/>
</dbReference>
<evidence type="ECO:0008006" key="4">
    <source>
        <dbReference type="Google" id="ProtNLM"/>
    </source>
</evidence>
<feature type="chain" id="PRO_5003151182" description="DUF3530 domain-containing protein" evidence="1">
    <location>
        <begin position="18"/>
        <end position="204"/>
    </location>
</feature>
<proteinExistence type="predicted"/>
<reference evidence="2 3" key="1">
    <citation type="journal article" date="2010" name="Stand. Genomic Sci.">
        <title>Complete genome sequence of Ferrimonas balearica type strain (PAT).</title>
        <authorList>
            <person name="Nolan M."/>
            <person name="Sikorski J."/>
            <person name="Davenport K."/>
            <person name="Lucas S."/>
            <person name="Glavina Del Rio T."/>
            <person name="Tice H."/>
            <person name="Cheng J."/>
            <person name="Goodwin L."/>
            <person name="Pitluck S."/>
            <person name="Liolios K."/>
            <person name="Ivanova N."/>
            <person name="Mavromatis K."/>
            <person name="Ovchinnikova G."/>
            <person name="Pati A."/>
            <person name="Chen A."/>
            <person name="Palaniappan K."/>
            <person name="Land M."/>
            <person name="Hauser L."/>
            <person name="Chang Y."/>
            <person name="Jeffries C."/>
            <person name="Tapia R."/>
            <person name="Brettin T."/>
            <person name="Detter J."/>
            <person name="Han C."/>
            <person name="Yasawong M."/>
            <person name="Rohde M."/>
            <person name="Tindall B."/>
            <person name="Goker M."/>
            <person name="Woyke T."/>
            <person name="Bristow J."/>
            <person name="Eisen J."/>
            <person name="Markowitz V."/>
            <person name="Hugenholtz P."/>
            <person name="Kyrpides N."/>
            <person name="Klenk H."/>
            <person name="Lapidus A."/>
        </authorList>
    </citation>
    <scope>NUCLEOTIDE SEQUENCE [LARGE SCALE GENOMIC DNA]</scope>
    <source>
        <strain evidence="3">DSM 9799 / CCM 4581 / KCTC 23876 / PAT</strain>
    </source>
</reference>
<protein>
    <recommendedName>
        <fullName evidence="4">DUF3530 domain-containing protein</fullName>
    </recommendedName>
</protein>
<evidence type="ECO:0000256" key="1">
    <source>
        <dbReference type="SAM" id="SignalP"/>
    </source>
</evidence>
<dbReference type="HOGENOM" id="CLU_1341574_0_0_6"/>
<dbReference type="GeneID" id="67183560"/>
<dbReference type="EMBL" id="CP002209">
    <property type="protein sequence ID" value="ADN77543.1"/>
    <property type="molecule type" value="Genomic_DNA"/>
</dbReference>
<dbReference type="InterPro" id="IPR022529">
    <property type="entry name" value="DUF3530"/>
</dbReference>
<organism evidence="2 3">
    <name type="scientific">Ferrimonas balearica (strain DSM 9799 / CCM 4581 / KCTC 23876 / PAT)</name>
    <dbReference type="NCBI Taxonomy" id="550540"/>
    <lineage>
        <taxon>Bacteria</taxon>
        <taxon>Pseudomonadati</taxon>
        <taxon>Pseudomonadota</taxon>
        <taxon>Gammaproteobacteria</taxon>
        <taxon>Alteromonadales</taxon>
        <taxon>Ferrimonadaceae</taxon>
        <taxon>Ferrimonas</taxon>
    </lineage>
</organism>
<keyword evidence="1" id="KW-0732">Signal</keyword>